<reference evidence="3" key="1">
    <citation type="submission" date="2016-10" db="EMBL/GenBank/DDBJ databases">
        <authorList>
            <person name="Varghese N."/>
            <person name="Submissions S."/>
        </authorList>
    </citation>
    <scope>NUCLEOTIDE SEQUENCE [LARGE SCALE GENOMIC DNA]</scope>
    <source>
        <strain evidence="3">CGMCC 1.10121</strain>
    </source>
</reference>
<evidence type="ECO:0000313" key="3">
    <source>
        <dbReference type="Proteomes" id="UP000199126"/>
    </source>
</evidence>
<sequence length="93" mass="9621">MYVCRFGTVAQKLTSAGVVAGVLASQRRWLRLGGFTVLLSGLTIGALVLGLGPVGVVLGPLTVGLGFVAGVIPFIYGAVFSREQIRDVSETTV</sequence>
<evidence type="ECO:0000256" key="1">
    <source>
        <dbReference type="SAM" id="Phobius"/>
    </source>
</evidence>
<gene>
    <name evidence="2" type="ORF">SAMN04487948_10158</name>
</gene>
<accession>A0A1H8MSG5</accession>
<dbReference type="InterPro" id="IPR058440">
    <property type="entry name" value="DUF8127"/>
</dbReference>
<evidence type="ECO:0000313" key="2">
    <source>
        <dbReference type="EMBL" id="SEO20239.1"/>
    </source>
</evidence>
<feature type="transmembrane region" description="Helical" evidence="1">
    <location>
        <begin position="57"/>
        <end position="79"/>
    </location>
</feature>
<dbReference type="Proteomes" id="UP000199126">
    <property type="component" value="Unassembled WGS sequence"/>
</dbReference>
<feature type="transmembrane region" description="Helical" evidence="1">
    <location>
        <begin position="32"/>
        <end position="51"/>
    </location>
</feature>
<keyword evidence="1" id="KW-1133">Transmembrane helix</keyword>
<keyword evidence="1" id="KW-0812">Transmembrane</keyword>
<keyword evidence="3" id="KW-1185">Reference proteome</keyword>
<name>A0A1H8MSG5_9EURY</name>
<organism evidence="2 3">
    <name type="scientific">Halogranum amylolyticum</name>
    <dbReference type="NCBI Taxonomy" id="660520"/>
    <lineage>
        <taxon>Archaea</taxon>
        <taxon>Methanobacteriati</taxon>
        <taxon>Methanobacteriota</taxon>
        <taxon>Stenosarchaea group</taxon>
        <taxon>Halobacteria</taxon>
        <taxon>Halobacteriales</taxon>
        <taxon>Haloferacaceae</taxon>
    </lineage>
</organism>
<dbReference type="EMBL" id="FODV01000001">
    <property type="protein sequence ID" value="SEO20239.1"/>
    <property type="molecule type" value="Genomic_DNA"/>
</dbReference>
<proteinExistence type="predicted"/>
<keyword evidence="1" id="KW-0472">Membrane</keyword>
<protein>
    <submittedName>
        <fullName evidence="2">Uncharacterized protein</fullName>
    </submittedName>
</protein>
<dbReference type="Pfam" id="PF26448">
    <property type="entry name" value="DUF8127"/>
    <property type="match status" value="1"/>
</dbReference>
<dbReference type="AlphaFoldDB" id="A0A1H8MSG5"/>